<feature type="transmembrane region" description="Helical" evidence="1">
    <location>
        <begin position="102"/>
        <end position="123"/>
    </location>
</feature>
<keyword evidence="3" id="KW-1185">Reference proteome</keyword>
<evidence type="ECO:0000313" key="2">
    <source>
        <dbReference type="EMBL" id="EPR78536.1"/>
    </source>
</evidence>
<dbReference type="OrthoDB" id="2191262at2759"/>
<dbReference type="InParanoid" id="S7W6V6"/>
<comment type="caution">
    <text evidence="2">The sequence shown here is derived from an EMBL/GenBank/DDBJ whole genome shotgun (WGS) entry which is preliminary data.</text>
</comment>
<reference evidence="3" key="1">
    <citation type="journal article" date="2013" name="PLoS Genet.">
        <title>The genome of Spraguea lophii and the basis of host-microsporidian interactions.</title>
        <authorList>
            <person name="Campbell S.E."/>
            <person name="Williams T.A."/>
            <person name="Yousuf A."/>
            <person name="Soanes D.M."/>
            <person name="Paszkiewicz K.H."/>
            <person name="Williams B.A.P."/>
        </authorList>
    </citation>
    <scope>NUCLEOTIDE SEQUENCE [LARGE SCALE GENOMIC DNA]</scope>
    <source>
        <strain evidence="3">42_110</strain>
    </source>
</reference>
<feature type="transmembrane region" description="Helical" evidence="1">
    <location>
        <begin position="21"/>
        <end position="43"/>
    </location>
</feature>
<dbReference type="OMA" id="VIPDYPF"/>
<dbReference type="HOGENOM" id="CLU_141794_0_0_1"/>
<feature type="transmembrane region" description="Helical" evidence="1">
    <location>
        <begin position="49"/>
        <end position="66"/>
    </location>
</feature>
<proteinExistence type="predicted"/>
<feature type="transmembrane region" description="Helical" evidence="1">
    <location>
        <begin position="78"/>
        <end position="96"/>
    </location>
</feature>
<dbReference type="VEuPathDB" id="MicrosporidiaDB:SLOPH_1114"/>
<dbReference type="AlphaFoldDB" id="S7W6V6"/>
<accession>S7W6V6</accession>
<keyword evidence="1" id="KW-1133">Transmembrane helix</keyword>
<keyword evidence="1" id="KW-0472">Membrane</keyword>
<name>S7W6V6_SPRLO</name>
<organism evidence="2 3">
    <name type="scientific">Spraguea lophii (strain 42_110)</name>
    <name type="common">Microsporidian parasite</name>
    <dbReference type="NCBI Taxonomy" id="1358809"/>
    <lineage>
        <taxon>Eukaryota</taxon>
        <taxon>Fungi</taxon>
        <taxon>Fungi incertae sedis</taxon>
        <taxon>Microsporidia</taxon>
        <taxon>Spragueidae</taxon>
        <taxon>Spraguea</taxon>
    </lineage>
</organism>
<evidence type="ECO:0000256" key="1">
    <source>
        <dbReference type="SAM" id="Phobius"/>
    </source>
</evidence>
<gene>
    <name evidence="2" type="ORF">SLOPH_1114</name>
</gene>
<sequence length="157" mass="18523">MTSFDKKITKGDEQIKEDLRLIYTFNVFLFLEITTFGLALFFASSYKNSFIYIAFGLSIVIGNYIICDAINTHNTFQLINYFFLYTFSLINTWLDGLTERGLYFSFKIAFGVIFTLRGVYTLYKINDLYRIYSFSYYKKIGGDKKLQGKFNFNFRCQ</sequence>
<dbReference type="Proteomes" id="UP000014978">
    <property type="component" value="Unassembled WGS sequence"/>
</dbReference>
<keyword evidence="1" id="KW-0812">Transmembrane</keyword>
<dbReference type="EMBL" id="ATCN01000719">
    <property type="protein sequence ID" value="EPR78536.1"/>
    <property type="molecule type" value="Genomic_DNA"/>
</dbReference>
<protein>
    <submittedName>
        <fullName evidence="2">Uncharacterized protein</fullName>
    </submittedName>
</protein>
<evidence type="ECO:0000313" key="3">
    <source>
        <dbReference type="Proteomes" id="UP000014978"/>
    </source>
</evidence>